<sequence>MGIDRVRGQQGEKHERVVMHEESQKAVEIAIWKRKEKQPRTLRIAMMDEERRGEESENPEKRVSQGHHRPVGRPSPLSCSTASLSPPFTIHSGYNEWGHDEAKTKSNGSAYRDGGKKSNVNVVDWSVQSYKQFGAFGFRIKYTIRIMSRATFPQYPYGMYEDIADEACLNHMIQAK</sequence>
<dbReference type="Proteomes" id="UP001346149">
    <property type="component" value="Unassembled WGS sequence"/>
</dbReference>
<feature type="compositionally biased region" description="Basic and acidic residues" evidence="1">
    <location>
        <begin position="46"/>
        <end position="63"/>
    </location>
</feature>
<feature type="compositionally biased region" description="Polar residues" evidence="1">
    <location>
        <begin position="77"/>
        <end position="86"/>
    </location>
</feature>
<keyword evidence="3" id="KW-1185">Reference proteome</keyword>
<dbReference type="AlphaFoldDB" id="A0AAN7QAT7"/>
<protein>
    <submittedName>
        <fullName evidence="2">Uncharacterized protein</fullName>
    </submittedName>
</protein>
<organism evidence="2 3">
    <name type="scientific">Trapa natans</name>
    <name type="common">Water chestnut</name>
    <dbReference type="NCBI Taxonomy" id="22666"/>
    <lineage>
        <taxon>Eukaryota</taxon>
        <taxon>Viridiplantae</taxon>
        <taxon>Streptophyta</taxon>
        <taxon>Embryophyta</taxon>
        <taxon>Tracheophyta</taxon>
        <taxon>Spermatophyta</taxon>
        <taxon>Magnoliopsida</taxon>
        <taxon>eudicotyledons</taxon>
        <taxon>Gunneridae</taxon>
        <taxon>Pentapetalae</taxon>
        <taxon>rosids</taxon>
        <taxon>malvids</taxon>
        <taxon>Myrtales</taxon>
        <taxon>Lythraceae</taxon>
        <taxon>Trapa</taxon>
    </lineage>
</organism>
<accession>A0AAN7QAT7</accession>
<feature type="region of interest" description="Disordered" evidence="1">
    <location>
        <begin position="38"/>
        <end position="115"/>
    </location>
</feature>
<comment type="caution">
    <text evidence="2">The sequence shown here is derived from an EMBL/GenBank/DDBJ whole genome shotgun (WGS) entry which is preliminary data.</text>
</comment>
<evidence type="ECO:0000256" key="1">
    <source>
        <dbReference type="SAM" id="MobiDB-lite"/>
    </source>
</evidence>
<proteinExistence type="predicted"/>
<evidence type="ECO:0000313" key="2">
    <source>
        <dbReference type="EMBL" id="KAK4762587.1"/>
    </source>
</evidence>
<reference evidence="2 3" key="1">
    <citation type="journal article" date="2023" name="Hortic Res">
        <title>Pangenome of water caltrop reveals structural variations and asymmetric subgenome divergence after allopolyploidization.</title>
        <authorList>
            <person name="Zhang X."/>
            <person name="Chen Y."/>
            <person name="Wang L."/>
            <person name="Yuan Y."/>
            <person name="Fang M."/>
            <person name="Shi L."/>
            <person name="Lu R."/>
            <person name="Comes H.P."/>
            <person name="Ma Y."/>
            <person name="Chen Y."/>
            <person name="Huang G."/>
            <person name="Zhou Y."/>
            <person name="Zheng Z."/>
            <person name="Qiu Y."/>
        </authorList>
    </citation>
    <scope>NUCLEOTIDE SEQUENCE [LARGE SCALE GENOMIC DNA]</scope>
    <source>
        <strain evidence="2">F231</strain>
    </source>
</reference>
<gene>
    <name evidence="2" type="ORF">SAY86_008355</name>
</gene>
<evidence type="ECO:0000313" key="3">
    <source>
        <dbReference type="Proteomes" id="UP001346149"/>
    </source>
</evidence>
<feature type="region of interest" description="Disordered" evidence="1">
    <location>
        <begin position="1"/>
        <end position="21"/>
    </location>
</feature>
<dbReference type="EMBL" id="JAXQNO010000024">
    <property type="protein sequence ID" value="KAK4762587.1"/>
    <property type="molecule type" value="Genomic_DNA"/>
</dbReference>
<name>A0AAN7QAT7_TRANT</name>